<dbReference type="OMA" id="DRCSNYL"/>
<dbReference type="Proteomes" id="UP000216207">
    <property type="component" value="Unassembled WGS sequence"/>
</dbReference>
<proteinExistence type="predicted"/>
<dbReference type="RefSeq" id="WP_011247924.1">
    <property type="nucleotide sequence ID" value="NZ_BOQQ01000002.1"/>
</dbReference>
<comment type="caution">
    <text evidence="2">The sequence shown here is derived from an EMBL/GenBank/DDBJ whole genome shotgun (WGS) entry which is preliminary data.</text>
</comment>
<dbReference type="NCBIfam" id="TIGR03826">
    <property type="entry name" value="YvyF"/>
    <property type="match status" value="1"/>
</dbReference>
<protein>
    <recommendedName>
        <fullName evidence="4">Flagellar protein</fullName>
    </recommendedName>
</protein>
<feature type="compositionally biased region" description="Basic and acidic residues" evidence="1">
    <location>
        <begin position="120"/>
        <end position="141"/>
    </location>
</feature>
<dbReference type="EMBL" id="NPCC01000006">
    <property type="protein sequence ID" value="PAE89696.1"/>
    <property type="molecule type" value="Genomic_DNA"/>
</dbReference>
<evidence type="ECO:0000313" key="2">
    <source>
        <dbReference type="EMBL" id="PAE89696.1"/>
    </source>
</evidence>
<dbReference type="AlphaFoldDB" id="A0A268P1R4"/>
<gene>
    <name evidence="2" type="ORF">CHH72_05420</name>
</gene>
<evidence type="ECO:0008006" key="4">
    <source>
        <dbReference type="Google" id="ProtNLM"/>
    </source>
</evidence>
<sequence>MAELANCQKCGAVFVKNIHSICRSCYEEEERCFQKVNQFLRKRENRSATKQEVVDGTGVSYDMVQTLIRKGRLQLRHFPNLYNICERCKQRTKEPWICHSCREEMKRDLANSEQQSKPAKRIDGEQRSSYRLQETLHKKNE</sequence>
<reference evidence="2 3" key="1">
    <citation type="submission" date="2017-07" db="EMBL/GenBank/DDBJ databases">
        <title>Isolation and whole genome analysis of endospore-forming bacteria from heroin.</title>
        <authorList>
            <person name="Kalinowski J."/>
            <person name="Ahrens B."/>
            <person name="Al-Dilaimi A."/>
            <person name="Winkler A."/>
            <person name="Wibberg D."/>
            <person name="Schleenbecker U."/>
            <person name="Ruckert C."/>
            <person name="Wolfel R."/>
            <person name="Grass G."/>
        </authorList>
    </citation>
    <scope>NUCLEOTIDE SEQUENCE [LARGE SCALE GENOMIC DNA]</scope>
    <source>
        <strain evidence="2 3">7539</strain>
    </source>
</reference>
<feature type="region of interest" description="Disordered" evidence="1">
    <location>
        <begin position="108"/>
        <end position="141"/>
    </location>
</feature>
<accession>A0A268P1R4</accession>
<evidence type="ECO:0000256" key="1">
    <source>
        <dbReference type="SAM" id="MobiDB-lite"/>
    </source>
</evidence>
<dbReference type="InterPro" id="IPR022258">
    <property type="entry name" value="Flagellar_operon_YvyF"/>
</dbReference>
<organism evidence="2 3">
    <name type="scientific">Shouchella clausii</name>
    <name type="common">Alkalihalobacillus clausii</name>
    <dbReference type="NCBI Taxonomy" id="79880"/>
    <lineage>
        <taxon>Bacteria</taxon>
        <taxon>Bacillati</taxon>
        <taxon>Bacillota</taxon>
        <taxon>Bacilli</taxon>
        <taxon>Bacillales</taxon>
        <taxon>Bacillaceae</taxon>
        <taxon>Shouchella</taxon>
    </lineage>
</organism>
<evidence type="ECO:0000313" key="3">
    <source>
        <dbReference type="Proteomes" id="UP000216207"/>
    </source>
</evidence>
<name>A0A268P1R4_SHOCL</name>